<organism evidence="2 3">
    <name type="scientific">Bacillus songklensis</name>
    <dbReference type="NCBI Taxonomy" id="1069116"/>
    <lineage>
        <taxon>Bacteria</taxon>
        <taxon>Bacillati</taxon>
        <taxon>Bacillota</taxon>
        <taxon>Bacilli</taxon>
        <taxon>Bacillales</taxon>
        <taxon>Bacillaceae</taxon>
        <taxon>Bacillus</taxon>
    </lineage>
</organism>
<evidence type="ECO:0000313" key="3">
    <source>
        <dbReference type="Proteomes" id="UP001595752"/>
    </source>
</evidence>
<protein>
    <submittedName>
        <fullName evidence="2">Uncharacterized protein</fullName>
    </submittedName>
</protein>
<name>A0ABV8B789_9BACI</name>
<dbReference type="Proteomes" id="UP001595752">
    <property type="component" value="Unassembled WGS sequence"/>
</dbReference>
<proteinExistence type="predicted"/>
<gene>
    <name evidence="2" type="ORF">ACFOU2_16930</name>
</gene>
<feature type="signal peptide" evidence="1">
    <location>
        <begin position="1"/>
        <end position="21"/>
    </location>
</feature>
<reference evidence="3" key="1">
    <citation type="journal article" date="2019" name="Int. J. Syst. Evol. Microbiol.">
        <title>The Global Catalogue of Microorganisms (GCM) 10K type strain sequencing project: providing services to taxonomists for standard genome sequencing and annotation.</title>
        <authorList>
            <consortium name="The Broad Institute Genomics Platform"/>
            <consortium name="The Broad Institute Genome Sequencing Center for Infectious Disease"/>
            <person name="Wu L."/>
            <person name="Ma J."/>
        </authorList>
    </citation>
    <scope>NUCLEOTIDE SEQUENCE [LARGE SCALE GENOMIC DNA]</scope>
    <source>
        <strain evidence="3">CCUG 61889</strain>
    </source>
</reference>
<keyword evidence="1" id="KW-0732">Signal</keyword>
<comment type="caution">
    <text evidence="2">The sequence shown here is derived from an EMBL/GenBank/DDBJ whole genome shotgun (WGS) entry which is preliminary data.</text>
</comment>
<dbReference type="SUPFAM" id="SSF53822">
    <property type="entry name" value="Periplasmic binding protein-like I"/>
    <property type="match status" value="1"/>
</dbReference>
<evidence type="ECO:0000313" key="2">
    <source>
        <dbReference type="EMBL" id="MFC3885059.1"/>
    </source>
</evidence>
<dbReference type="InterPro" id="IPR028082">
    <property type="entry name" value="Peripla_BP_I"/>
</dbReference>
<keyword evidence="3" id="KW-1185">Reference proteome</keyword>
<sequence length="64" mass="7143">MFRLLGTIILHSLLISSPSLTTVGQEVYEIGNEAADVLIEMLEGKSTNMQRYLKTNLNCSTNNR</sequence>
<feature type="chain" id="PRO_5046123815" evidence="1">
    <location>
        <begin position="22"/>
        <end position="64"/>
    </location>
</feature>
<accession>A0ABV8B789</accession>
<evidence type="ECO:0000256" key="1">
    <source>
        <dbReference type="SAM" id="SignalP"/>
    </source>
</evidence>
<dbReference type="Gene3D" id="3.40.50.2300">
    <property type="match status" value="2"/>
</dbReference>
<dbReference type="EMBL" id="JBHRZT010000068">
    <property type="protein sequence ID" value="MFC3885059.1"/>
    <property type="molecule type" value="Genomic_DNA"/>
</dbReference>